<keyword evidence="3" id="KW-1185">Reference proteome</keyword>
<evidence type="ECO:0000313" key="2">
    <source>
        <dbReference type="EMBL" id="UOE33331.1"/>
    </source>
</evidence>
<protein>
    <submittedName>
        <fullName evidence="2">Nucleotide-binding protein</fullName>
    </submittedName>
</protein>
<dbReference type="Pfam" id="PF10137">
    <property type="entry name" value="CAP12-PCTIR_TIR"/>
    <property type="match status" value="1"/>
</dbReference>
<dbReference type="InterPro" id="IPR019302">
    <property type="entry name" value="CAP12/PCTIR_TIR_dom"/>
</dbReference>
<proteinExistence type="predicted"/>
<dbReference type="Proteomes" id="UP000831390">
    <property type="component" value="Chromosome"/>
</dbReference>
<dbReference type="RefSeq" id="WP_243513029.1">
    <property type="nucleotide sequence ID" value="NZ_CP094534.1"/>
</dbReference>
<gene>
    <name evidence="2" type="ORF">MTP16_19670</name>
</gene>
<evidence type="ECO:0000313" key="3">
    <source>
        <dbReference type="Proteomes" id="UP000831390"/>
    </source>
</evidence>
<sequence length="242" mass="26097">MTKFLGSAAEFRQAIDALGLRGAWEDFAQGLRYRTTDGGTVQWYASTKTVQIQGNRAAAEKLRTATAAMHARPTPAVPASVPPQSRNQIFVVHGHDHPAREQLELILHKLGLEPFVLANTSGGGLTIIEALEARIGQGGQHACGIVLLTPDDLGYAQAEGAEALRPRARQNVVLEMGMLMAAVGRRHTIILKKGNLEVPSDAGGLLYLSFQHHVKEVATRLADRLRDAGFDIDARRIISAAS</sequence>
<feature type="domain" description="CD-NTase-associated protein 12/Pycsar effector protein TIR" evidence="1">
    <location>
        <begin position="88"/>
        <end position="211"/>
    </location>
</feature>
<name>A0ABY4B6K7_9BACT</name>
<accession>A0ABY4B6K7</accession>
<organism evidence="2 3">
    <name type="scientific">Hymenobacter monticola</name>
    <dbReference type="NCBI Taxonomy" id="1705399"/>
    <lineage>
        <taxon>Bacteria</taxon>
        <taxon>Pseudomonadati</taxon>
        <taxon>Bacteroidota</taxon>
        <taxon>Cytophagia</taxon>
        <taxon>Cytophagales</taxon>
        <taxon>Hymenobacteraceae</taxon>
        <taxon>Hymenobacter</taxon>
    </lineage>
</organism>
<reference evidence="2 3" key="1">
    <citation type="submission" date="2022-03" db="EMBL/GenBank/DDBJ databases">
        <title>Hymenobactersp. isolated from the air.</title>
        <authorList>
            <person name="Won M."/>
            <person name="Kwon S.-W."/>
        </authorList>
    </citation>
    <scope>NUCLEOTIDE SEQUENCE [LARGE SCALE GENOMIC DNA]</scope>
    <source>
        <strain evidence="2 3">KACC 22596</strain>
    </source>
</reference>
<dbReference type="EMBL" id="CP094534">
    <property type="protein sequence ID" value="UOE33331.1"/>
    <property type="molecule type" value="Genomic_DNA"/>
</dbReference>
<evidence type="ECO:0000259" key="1">
    <source>
        <dbReference type="Pfam" id="PF10137"/>
    </source>
</evidence>